<dbReference type="Gene3D" id="3.30.70.1430">
    <property type="entry name" value="Multidrug efflux transporter AcrB pore domain"/>
    <property type="match status" value="2"/>
</dbReference>
<dbReference type="InterPro" id="IPR001036">
    <property type="entry name" value="Acrflvin-R"/>
</dbReference>
<dbReference type="Gene3D" id="3.30.2090.10">
    <property type="entry name" value="Multidrug efflux transporter AcrB TolC docking domain, DN and DC subdomains"/>
    <property type="match status" value="2"/>
</dbReference>
<feature type="transmembrane region" description="Helical" evidence="1">
    <location>
        <begin position="362"/>
        <end position="382"/>
    </location>
</feature>
<dbReference type="SUPFAM" id="SSF82714">
    <property type="entry name" value="Multidrug efflux transporter AcrB TolC docking domain, DN and DC subdomains"/>
    <property type="match status" value="1"/>
</dbReference>
<evidence type="ECO:0000313" key="2">
    <source>
        <dbReference type="EMBL" id="KZN47587.1"/>
    </source>
</evidence>
<feature type="transmembrane region" description="Helical" evidence="1">
    <location>
        <begin position="903"/>
        <end position="924"/>
    </location>
</feature>
<evidence type="ECO:0000256" key="1">
    <source>
        <dbReference type="SAM" id="Phobius"/>
    </source>
</evidence>
<dbReference type="Proteomes" id="UP000076643">
    <property type="component" value="Unassembled WGS sequence"/>
</dbReference>
<dbReference type="AlphaFoldDB" id="A0A167CF10"/>
<gene>
    <name evidence="2" type="ORF">N475_06815</name>
</gene>
<feature type="transmembrane region" description="Helical" evidence="1">
    <location>
        <begin position="388"/>
        <end position="409"/>
    </location>
</feature>
<organism evidence="2 3">
    <name type="scientific">Pseudoalteromonas luteoviolacea DSM 6061</name>
    <dbReference type="NCBI Taxonomy" id="1365250"/>
    <lineage>
        <taxon>Bacteria</taxon>
        <taxon>Pseudomonadati</taxon>
        <taxon>Pseudomonadota</taxon>
        <taxon>Gammaproteobacteria</taxon>
        <taxon>Alteromonadales</taxon>
        <taxon>Pseudoalteromonadaceae</taxon>
        <taxon>Pseudoalteromonas</taxon>
    </lineage>
</organism>
<dbReference type="PRINTS" id="PR00702">
    <property type="entry name" value="ACRIFLAVINRP"/>
</dbReference>
<accession>A0A167CF10</accession>
<dbReference type="GO" id="GO:0005886">
    <property type="term" value="C:plasma membrane"/>
    <property type="evidence" value="ECO:0007669"/>
    <property type="project" value="TreeGrafter"/>
</dbReference>
<keyword evidence="3" id="KW-1185">Reference proteome</keyword>
<name>A0A167CF10_9GAMM</name>
<dbReference type="SUPFAM" id="SSF82693">
    <property type="entry name" value="Multidrug efflux transporter AcrB pore domain, PN1, PN2, PC1 and PC2 subdomains"/>
    <property type="match status" value="1"/>
</dbReference>
<feature type="transmembrane region" description="Helical" evidence="1">
    <location>
        <begin position="518"/>
        <end position="538"/>
    </location>
</feature>
<dbReference type="RefSeq" id="WP_063364547.1">
    <property type="nucleotide sequence ID" value="NZ_AQHB01000039.1"/>
</dbReference>
<feature type="transmembrane region" description="Helical" evidence="1">
    <location>
        <begin position="465"/>
        <end position="488"/>
    </location>
</feature>
<sequence>MLQKTSTMTLKDKSILSIAVLMCVFAIVIAKQLESALLPPIKRPEIAINVTWPGKGVEEIQQTLVSPLEEVLNGIPNSILMSTTVSASNASINLQFQASTDMQAAYLETLNRINQVPGWPSEVPAPTVTNFASGSSASLASMMLISNTSATHSDFIHAFENYLKPALSQINGVQHVVTSNNPTQQRVEIILQHDKIKRFGLSITQIQAQLNTLNDSSGDYMYLGDRRYALHFSGQKNFSELMSLPIAYHSPSLIKLSDIATVNQRTEREWLFSSIQGKRAFYMYFQSVPDVNVLATLAQTKEVISRLNQGPLAELDMELVLSRDDSKAIKSAISQVYLSLLLGIILSSLVLYLFIKQSRFVTLIFISIPVCLAAVVLLMYFLNFSLNVISLAGMALSIGLLLDASIVAVDSIEQKRRQGETLNQAIVSGISAVKGAVISSTLSSIVIFIPILLMQSPEAQLFKDLAFTISAALLTSLVSALCLLPIVAKTLLKNTPHQHQKPSGVSPAYHQIIHSKPIALSILVVLIPIACLIVWQLTPQTNLLPAAKNRAVHAYISFQDPLSPKATQAHIAEPILTRLAQQQSQGNAPQYDLSGLFCWEGFCLLYFYPPKDWHYDSFSRWLKNEIVHDLPGARVTVVQEELLRLVMPNAGVSYLDLQGAELSTLQSAGQQLLRHLQNKFDGAQIRAVSELSNSVARINFTPNHPALLRYNMNLNDLNLHLEALTQGVYLGRFNSQGQNLPFYLKIHTAEDLKTLLSREITIENVGLRPISELTEAEFSVAPARLNRINQRSVVTLSLAPPANISQSEFITAVKQETSDFLAKNQLSKVNTTWRGSADQLDEFIKEFSSMFLMSVLILCFLLRLSLRNWRQTAAVLLSMPLAMLGGMLCLRLLGLATHQPLDIITMIGFIILMGLVINNAILLINQYDFAMQRGATQSAAIVQAISIRKRPIFMSTGTSIFGMLPLMLLPGEGAEIYRGLAAVIVGGMTFSALFSMPLMAALLSRTWYRELSTPTQPLATSTS</sequence>
<dbReference type="PANTHER" id="PTHR32063">
    <property type="match status" value="1"/>
</dbReference>
<dbReference type="InterPro" id="IPR027463">
    <property type="entry name" value="AcrB_DN_DC_subdom"/>
</dbReference>
<dbReference type="Gene3D" id="3.30.70.1320">
    <property type="entry name" value="Multidrug efflux transporter AcrB pore domain like"/>
    <property type="match status" value="1"/>
</dbReference>
<dbReference type="PATRIC" id="fig|1365250.3.peg.247"/>
<evidence type="ECO:0000313" key="3">
    <source>
        <dbReference type="Proteomes" id="UP000076643"/>
    </source>
</evidence>
<proteinExistence type="predicted"/>
<dbReference type="PANTHER" id="PTHR32063:SF0">
    <property type="entry name" value="SWARMING MOTILITY PROTEIN SWRC"/>
    <property type="match status" value="1"/>
</dbReference>
<feature type="transmembrane region" description="Helical" evidence="1">
    <location>
        <begin position="976"/>
        <end position="1003"/>
    </location>
</feature>
<dbReference type="GO" id="GO:0042910">
    <property type="term" value="F:xenobiotic transmembrane transporter activity"/>
    <property type="evidence" value="ECO:0007669"/>
    <property type="project" value="TreeGrafter"/>
</dbReference>
<dbReference type="SUPFAM" id="SSF82866">
    <property type="entry name" value="Multidrug efflux transporter AcrB transmembrane domain"/>
    <property type="match status" value="2"/>
</dbReference>
<feature type="transmembrane region" description="Helical" evidence="1">
    <location>
        <begin position="952"/>
        <end position="970"/>
    </location>
</feature>
<dbReference type="Pfam" id="PF00873">
    <property type="entry name" value="ACR_tran"/>
    <property type="match status" value="1"/>
</dbReference>
<keyword evidence="1" id="KW-0472">Membrane</keyword>
<dbReference type="Gene3D" id="3.30.70.1440">
    <property type="entry name" value="Multidrug efflux transporter AcrB pore domain"/>
    <property type="match status" value="1"/>
</dbReference>
<feature type="transmembrane region" description="Helical" evidence="1">
    <location>
        <begin position="873"/>
        <end position="897"/>
    </location>
</feature>
<comment type="caution">
    <text evidence="2">The sequence shown here is derived from an EMBL/GenBank/DDBJ whole genome shotgun (WGS) entry which is preliminary data.</text>
</comment>
<feature type="transmembrane region" description="Helical" evidence="1">
    <location>
        <begin position="847"/>
        <end position="866"/>
    </location>
</feature>
<keyword evidence="1" id="KW-1133">Transmembrane helix</keyword>
<dbReference type="EMBL" id="AUYB01000013">
    <property type="protein sequence ID" value="KZN47587.1"/>
    <property type="molecule type" value="Genomic_DNA"/>
</dbReference>
<feature type="transmembrane region" description="Helical" evidence="1">
    <location>
        <begin position="336"/>
        <end position="355"/>
    </location>
</feature>
<keyword evidence="1" id="KW-0812">Transmembrane</keyword>
<protein>
    <recommendedName>
        <fullName evidence="4">SSD domain-containing protein</fullName>
    </recommendedName>
</protein>
<feature type="transmembrane region" description="Helical" evidence="1">
    <location>
        <begin position="430"/>
        <end position="453"/>
    </location>
</feature>
<dbReference type="Gene3D" id="1.20.1640.10">
    <property type="entry name" value="Multidrug efflux transporter AcrB transmembrane domain"/>
    <property type="match status" value="2"/>
</dbReference>
<evidence type="ECO:0008006" key="4">
    <source>
        <dbReference type="Google" id="ProtNLM"/>
    </source>
</evidence>
<reference evidence="2 3" key="1">
    <citation type="submission" date="2013-07" db="EMBL/GenBank/DDBJ databases">
        <title>Comparative Genomic and Metabolomic Analysis of Twelve Strains of Pseudoalteromonas luteoviolacea.</title>
        <authorList>
            <person name="Vynne N.G."/>
            <person name="Mansson M."/>
            <person name="Gram L."/>
        </authorList>
    </citation>
    <scope>NUCLEOTIDE SEQUENCE [LARGE SCALE GENOMIC DNA]</scope>
    <source>
        <strain evidence="2 3">DSM 6061</strain>
    </source>
</reference>